<dbReference type="Pfam" id="PF00083">
    <property type="entry name" value="Sugar_tr"/>
    <property type="match status" value="1"/>
</dbReference>
<dbReference type="InterPro" id="IPR003663">
    <property type="entry name" value="Sugar/inositol_transpt"/>
</dbReference>
<organism evidence="9 10">
    <name type="scientific">Myxozyma melibiosi</name>
    <dbReference type="NCBI Taxonomy" id="54550"/>
    <lineage>
        <taxon>Eukaryota</taxon>
        <taxon>Fungi</taxon>
        <taxon>Dikarya</taxon>
        <taxon>Ascomycota</taxon>
        <taxon>Saccharomycotina</taxon>
        <taxon>Lipomycetes</taxon>
        <taxon>Lipomycetales</taxon>
        <taxon>Lipomycetaceae</taxon>
        <taxon>Myxozyma</taxon>
    </lineage>
</organism>
<feature type="transmembrane region" description="Helical" evidence="7">
    <location>
        <begin position="168"/>
        <end position="194"/>
    </location>
</feature>
<comment type="caution">
    <text evidence="9">The sequence shown here is derived from an EMBL/GenBank/DDBJ whole genome shotgun (WGS) entry which is preliminary data.</text>
</comment>
<accession>A0ABR1EZX0</accession>
<dbReference type="InterPro" id="IPR005829">
    <property type="entry name" value="Sugar_transporter_CS"/>
</dbReference>
<feature type="transmembrane region" description="Helical" evidence="7">
    <location>
        <begin position="354"/>
        <end position="379"/>
    </location>
</feature>
<reference evidence="9 10" key="1">
    <citation type="submission" date="2024-03" db="EMBL/GenBank/DDBJ databases">
        <title>Genome-scale model development and genomic sequencing of the oleaginous clade Lipomyces.</title>
        <authorList>
            <consortium name="Lawrence Berkeley National Laboratory"/>
            <person name="Czajka J.J."/>
            <person name="Han Y."/>
            <person name="Kim J."/>
            <person name="Mondo S.J."/>
            <person name="Hofstad B.A."/>
            <person name="Robles A."/>
            <person name="Haridas S."/>
            <person name="Riley R."/>
            <person name="LaButti K."/>
            <person name="Pangilinan J."/>
            <person name="Andreopoulos W."/>
            <person name="Lipzen A."/>
            <person name="Yan J."/>
            <person name="Wang M."/>
            <person name="Ng V."/>
            <person name="Grigoriev I.V."/>
            <person name="Spatafora J.W."/>
            <person name="Magnuson J.K."/>
            <person name="Baker S.E."/>
            <person name="Pomraning K.R."/>
        </authorList>
    </citation>
    <scope>NUCLEOTIDE SEQUENCE [LARGE SCALE GENOMIC DNA]</scope>
    <source>
        <strain evidence="9 10">Phaff 52-87</strain>
    </source>
</reference>
<keyword evidence="6 7" id="KW-0472">Membrane</keyword>
<evidence type="ECO:0000256" key="7">
    <source>
        <dbReference type="SAM" id="Phobius"/>
    </source>
</evidence>
<dbReference type="EMBL" id="JBBJBU010000022">
    <property type="protein sequence ID" value="KAK7202353.1"/>
    <property type="molecule type" value="Genomic_DNA"/>
</dbReference>
<feature type="transmembrane region" description="Helical" evidence="7">
    <location>
        <begin position="77"/>
        <end position="98"/>
    </location>
</feature>
<feature type="transmembrane region" description="Helical" evidence="7">
    <location>
        <begin position="110"/>
        <end position="130"/>
    </location>
</feature>
<comment type="subcellular location">
    <subcellularLocation>
        <location evidence="1">Membrane</location>
        <topology evidence="1">Multi-pass membrane protein</topology>
    </subcellularLocation>
</comment>
<evidence type="ECO:0000259" key="8">
    <source>
        <dbReference type="PROSITE" id="PS50850"/>
    </source>
</evidence>
<feature type="transmembrane region" description="Helical" evidence="7">
    <location>
        <begin position="391"/>
        <end position="413"/>
    </location>
</feature>
<dbReference type="SUPFAM" id="SSF103473">
    <property type="entry name" value="MFS general substrate transporter"/>
    <property type="match status" value="1"/>
</dbReference>
<feature type="transmembrane region" description="Helical" evidence="7">
    <location>
        <begin position="136"/>
        <end position="156"/>
    </location>
</feature>
<dbReference type="Gene3D" id="1.20.1250.20">
    <property type="entry name" value="MFS general substrate transporter like domains"/>
    <property type="match status" value="1"/>
</dbReference>
<feature type="transmembrane region" description="Helical" evidence="7">
    <location>
        <begin position="35"/>
        <end position="53"/>
    </location>
</feature>
<dbReference type="PROSITE" id="PS50850">
    <property type="entry name" value="MFS"/>
    <property type="match status" value="1"/>
</dbReference>
<dbReference type="RefSeq" id="XP_064765386.1">
    <property type="nucleotide sequence ID" value="XM_064909500.1"/>
</dbReference>
<evidence type="ECO:0000256" key="5">
    <source>
        <dbReference type="ARBA" id="ARBA00022989"/>
    </source>
</evidence>
<protein>
    <submittedName>
        <fullName evidence="9">General substrate transporter</fullName>
    </submittedName>
</protein>
<feature type="transmembrane region" description="Helical" evidence="7">
    <location>
        <begin position="455"/>
        <end position="474"/>
    </location>
</feature>
<keyword evidence="5 7" id="KW-1133">Transmembrane helix</keyword>
<evidence type="ECO:0000256" key="3">
    <source>
        <dbReference type="ARBA" id="ARBA00022448"/>
    </source>
</evidence>
<evidence type="ECO:0000313" key="9">
    <source>
        <dbReference type="EMBL" id="KAK7202353.1"/>
    </source>
</evidence>
<dbReference type="InterPro" id="IPR050360">
    <property type="entry name" value="MFS_Sugar_Transporters"/>
</dbReference>
<proteinExistence type="inferred from homology"/>
<feature type="transmembrane region" description="Helical" evidence="7">
    <location>
        <begin position="425"/>
        <end position="443"/>
    </location>
</feature>
<evidence type="ECO:0000313" key="10">
    <source>
        <dbReference type="Proteomes" id="UP001498771"/>
    </source>
</evidence>
<dbReference type="Proteomes" id="UP001498771">
    <property type="component" value="Unassembled WGS sequence"/>
</dbReference>
<dbReference type="InterPro" id="IPR036259">
    <property type="entry name" value="MFS_trans_sf"/>
</dbReference>
<evidence type="ECO:0000256" key="6">
    <source>
        <dbReference type="ARBA" id="ARBA00023136"/>
    </source>
</evidence>
<keyword evidence="10" id="KW-1185">Reference proteome</keyword>
<feature type="transmembrane region" description="Helical" evidence="7">
    <location>
        <begin position="294"/>
        <end position="321"/>
    </location>
</feature>
<comment type="similarity">
    <text evidence="2">Belongs to the major facilitator superfamily. Sugar transporter (TC 2.A.1.1) family.</text>
</comment>
<dbReference type="PROSITE" id="PS00217">
    <property type="entry name" value="SUGAR_TRANSPORT_2"/>
    <property type="match status" value="1"/>
</dbReference>
<gene>
    <name evidence="9" type="ORF">BZA70DRAFT_120565</name>
</gene>
<dbReference type="InterPro" id="IPR005828">
    <property type="entry name" value="MFS_sugar_transport-like"/>
</dbReference>
<feature type="transmembrane region" description="Helical" evidence="7">
    <location>
        <begin position="200"/>
        <end position="221"/>
    </location>
</feature>
<name>A0ABR1EZX0_9ASCO</name>
<keyword evidence="3" id="KW-0813">Transport</keyword>
<keyword evidence="4 7" id="KW-0812">Transmembrane</keyword>
<dbReference type="PANTHER" id="PTHR48022:SF30">
    <property type="entry name" value="MAJOR FACILITATOR SUPERFAMILY (MFS) PROFILE DOMAIN-CONTAINING PROTEIN"/>
    <property type="match status" value="1"/>
</dbReference>
<evidence type="ECO:0000256" key="4">
    <source>
        <dbReference type="ARBA" id="ARBA00022692"/>
    </source>
</evidence>
<dbReference type="InterPro" id="IPR020846">
    <property type="entry name" value="MFS_dom"/>
</dbReference>
<dbReference type="PANTHER" id="PTHR48022">
    <property type="entry name" value="PLASTIDIC GLUCOSE TRANSPORTER 4"/>
    <property type="match status" value="1"/>
</dbReference>
<evidence type="ECO:0000256" key="2">
    <source>
        <dbReference type="ARBA" id="ARBA00010992"/>
    </source>
</evidence>
<sequence>MTLNDPKPESRQDEFSISHIENGDQLANHSKFPSLLNFLIVLTAAISSFLFGYGNNAVAGSLAQQTFLAKFLSGPDYTAIIDGIESVFFGGGFIGTVLQGAISDKFGRKICAETAAILMIISGVLSAASVNPAMFIVSRGFCGLSAGMILGNMPVYMSEISPPHARGLLVGMHATFITIGYITCGVFAVIFNFVTSSIQWRLQFIMLIFFSVVCAITILILPESPRWYVEQGKKEEALAVMERLHRTKSDPTAKLARAEFHQIVAQVEEEKKLPHSWWYIFSNAHLRRRAYCSILAFAMVQSSGLLVIFNLMPILFASLGFDNLMQLGLSVVWVTCATIGASVNSLIVDRVGRVTLLVIGGYLCTIAMAIQCALQKYYLHSDYKPGINACVAFFYIFILFYAVTCDATVYVYNAEIWPTHLRSKGVTFGLGSYFIFGIVYSSPASQAFDQIEWRYYLVFICATFVAVNLIWLTFPETKGLSLEEVNIKFGDTVQVALTDIRVDPYNVPKPYPEKTENDSSS</sequence>
<dbReference type="PRINTS" id="PR00171">
    <property type="entry name" value="SUGRTRNSPORT"/>
</dbReference>
<evidence type="ECO:0000256" key="1">
    <source>
        <dbReference type="ARBA" id="ARBA00004141"/>
    </source>
</evidence>
<dbReference type="GeneID" id="90035012"/>
<feature type="domain" description="Major facilitator superfamily (MFS) profile" evidence="8">
    <location>
        <begin position="40"/>
        <end position="478"/>
    </location>
</feature>
<feature type="transmembrane region" description="Helical" evidence="7">
    <location>
        <begin position="327"/>
        <end position="347"/>
    </location>
</feature>